<dbReference type="EMBL" id="JABSTQ010000371">
    <property type="protein sequence ID" value="KAG0445431.1"/>
    <property type="molecule type" value="Genomic_DNA"/>
</dbReference>
<organism evidence="1 2">
    <name type="scientific">Ixodes persulcatus</name>
    <name type="common">Taiga tick</name>
    <dbReference type="NCBI Taxonomy" id="34615"/>
    <lineage>
        <taxon>Eukaryota</taxon>
        <taxon>Metazoa</taxon>
        <taxon>Ecdysozoa</taxon>
        <taxon>Arthropoda</taxon>
        <taxon>Chelicerata</taxon>
        <taxon>Arachnida</taxon>
        <taxon>Acari</taxon>
        <taxon>Parasitiformes</taxon>
        <taxon>Ixodida</taxon>
        <taxon>Ixodoidea</taxon>
        <taxon>Ixodidae</taxon>
        <taxon>Ixodinae</taxon>
        <taxon>Ixodes</taxon>
    </lineage>
</organism>
<name>A0AC60R1X6_IXOPE</name>
<keyword evidence="2" id="KW-1185">Reference proteome</keyword>
<evidence type="ECO:0000313" key="2">
    <source>
        <dbReference type="Proteomes" id="UP000805193"/>
    </source>
</evidence>
<sequence>IVAVLILAPGSGIQGRRTALDFGQLPRTSSNRATGRETSAPAASRPELCTRRHANAASSPTSEKRLASKISFSGLLLD</sequence>
<feature type="non-terminal residue" evidence="1">
    <location>
        <position position="1"/>
    </location>
</feature>
<proteinExistence type="predicted"/>
<evidence type="ECO:0000313" key="1">
    <source>
        <dbReference type="EMBL" id="KAG0445431.1"/>
    </source>
</evidence>
<dbReference type="Proteomes" id="UP000805193">
    <property type="component" value="Unassembled WGS sequence"/>
</dbReference>
<gene>
    <name evidence="1" type="ORF">HPB47_015167</name>
</gene>
<accession>A0AC60R1X6</accession>
<protein>
    <submittedName>
        <fullName evidence="1">Uncharacterized protein</fullName>
    </submittedName>
</protein>
<comment type="caution">
    <text evidence="1">The sequence shown here is derived from an EMBL/GenBank/DDBJ whole genome shotgun (WGS) entry which is preliminary data.</text>
</comment>
<reference evidence="1 2" key="1">
    <citation type="journal article" date="2020" name="Cell">
        <title>Large-Scale Comparative Analyses of Tick Genomes Elucidate Their Genetic Diversity and Vector Capacities.</title>
        <authorList>
            <consortium name="Tick Genome and Microbiome Consortium (TIGMIC)"/>
            <person name="Jia N."/>
            <person name="Wang J."/>
            <person name="Shi W."/>
            <person name="Du L."/>
            <person name="Sun Y."/>
            <person name="Zhan W."/>
            <person name="Jiang J.F."/>
            <person name="Wang Q."/>
            <person name="Zhang B."/>
            <person name="Ji P."/>
            <person name="Bell-Sakyi L."/>
            <person name="Cui X.M."/>
            <person name="Yuan T.T."/>
            <person name="Jiang B.G."/>
            <person name="Yang W.F."/>
            <person name="Lam T.T."/>
            <person name="Chang Q.C."/>
            <person name="Ding S.J."/>
            <person name="Wang X.J."/>
            <person name="Zhu J.G."/>
            <person name="Ruan X.D."/>
            <person name="Zhao L."/>
            <person name="Wei J.T."/>
            <person name="Ye R.Z."/>
            <person name="Que T.C."/>
            <person name="Du C.H."/>
            <person name="Zhou Y.H."/>
            <person name="Cheng J.X."/>
            <person name="Dai P.F."/>
            <person name="Guo W.B."/>
            <person name="Han X.H."/>
            <person name="Huang E.J."/>
            <person name="Li L.F."/>
            <person name="Wei W."/>
            <person name="Gao Y.C."/>
            <person name="Liu J.Z."/>
            <person name="Shao H.Z."/>
            <person name="Wang X."/>
            <person name="Wang C.C."/>
            <person name="Yang T.C."/>
            <person name="Huo Q.B."/>
            <person name="Li W."/>
            <person name="Chen H.Y."/>
            <person name="Chen S.E."/>
            <person name="Zhou L.G."/>
            <person name="Ni X.B."/>
            <person name="Tian J.H."/>
            <person name="Sheng Y."/>
            <person name="Liu T."/>
            <person name="Pan Y.S."/>
            <person name="Xia L.Y."/>
            <person name="Li J."/>
            <person name="Zhao F."/>
            <person name="Cao W.C."/>
        </authorList>
    </citation>
    <scope>NUCLEOTIDE SEQUENCE [LARGE SCALE GENOMIC DNA]</scope>
    <source>
        <strain evidence="1">Iper-2018</strain>
    </source>
</reference>